<dbReference type="Proteomes" id="UP001597036">
    <property type="component" value="Unassembled WGS sequence"/>
</dbReference>
<dbReference type="Pfam" id="PF00535">
    <property type="entry name" value="Glycos_transf_2"/>
    <property type="match status" value="1"/>
</dbReference>
<dbReference type="PANTHER" id="PTHR48090">
    <property type="entry name" value="UNDECAPRENYL-PHOSPHATE 4-DEOXY-4-FORMAMIDO-L-ARABINOSE TRANSFERASE-RELATED"/>
    <property type="match status" value="1"/>
</dbReference>
<dbReference type="SUPFAM" id="SSF53448">
    <property type="entry name" value="Nucleotide-diphospho-sugar transferases"/>
    <property type="match status" value="1"/>
</dbReference>
<feature type="domain" description="Glycosyltransferase 2-like" evidence="3">
    <location>
        <begin position="11"/>
        <end position="164"/>
    </location>
</feature>
<dbReference type="EMBL" id="JBHTHQ010000013">
    <property type="protein sequence ID" value="MFD0704706.1"/>
    <property type="molecule type" value="Genomic_DNA"/>
</dbReference>
<comment type="caution">
    <text evidence="4">The sequence shown here is derived from an EMBL/GenBank/DDBJ whole genome shotgun (WGS) entry which is preliminary data.</text>
</comment>
<dbReference type="InterPro" id="IPR050256">
    <property type="entry name" value="Glycosyltransferase_2"/>
</dbReference>
<keyword evidence="2" id="KW-0812">Transmembrane</keyword>
<dbReference type="InterPro" id="IPR001173">
    <property type="entry name" value="Glyco_trans_2-like"/>
</dbReference>
<evidence type="ECO:0000313" key="4">
    <source>
        <dbReference type="EMBL" id="MFD0704706.1"/>
    </source>
</evidence>
<organism evidence="4 5">
    <name type="scientific">Alloscardovia venturai</name>
    <dbReference type="NCBI Taxonomy" id="1769421"/>
    <lineage>
        <taxon>Bacteria</taxon>
        <taxon>Bacillati</taxon>
        <taxon>Actinomycetota</taxon>
        <taxon>Actinomycetes</taxon>
        <taxon>Bifidobacteriales</taxon>
        <taxon>Bifidobacteriaceae</taxon>
        <taxon>Alloscardovia</taxon>
    </lineage>
</organism>
<feature type="transmembrane region" description="Helical" evidence="2">
    <location>
        <begin position="232"/>
        <end position="255"/>
    </location>
</feature>
<dbReference type="CDD" id="cd04179">
    <property type="entry name" value="DPM_DPG-synthase_like"/>
    <property type="match status" value="1"/>
</dbReference>
<dbReference type="InterPro" id="IPR029044">
    <property type="entry name" value="Nucleotide-diphossugar_trans"/>
</dbReference>
<evidence type="ECO:0000256" key="2">
    <source>
        <dbReference type="SAM" id="Phobius"/>
    </source>
</evidence>
<sequence>MSGTQKPEVAVLIPCYNEEVTIAKVVQDFQKSLPGAAIYVYDNNSTDHTAEIAHSLGAIVRPEPRQGKGNVIQSMFNDIDADVYVMVDGDDTYPAESAPDMVAKVLEGYDMVIGDRLSSTYFQENKRPFHNFGNSLVRDSINMLFQSDVKDIMTGYRAFSFKFVKTYPIQAHGFEVETEMTIHSLDKNLKLYEIPVQYRDRPEGSVSKLETVGDGVRVISTIFRMIREYKPLPFFGTVGLLFALIGIGLMVPIFIKFWQTGQVLQFPTLFGSFFIILTGVLLIIAGIILDVIAKNDRKEFVETTNMFEYIRRK</sequence>
<feature type="transmembrane region" description="Helical" evidence="2">
    <location>
        <begin position="267"/>
        <end position="289"/>
    </location>
</feature>
<keyword evidence="2" id="KW-0472">Membrane</keyword>
<dbReference type="PANTHER" id="PTHR48090:SF7">
    <property type="entry name" value="RFBJ PROTEIN"/>
    <property type="match status" value="1"/>
</dbReference>
<name>A0ABW2Y7Y9_9BIFI</name>
<dbReference type="Gene3D" id="3.90.550.10">
    <property type="entry name" value="Spore Coat Polysaccharide Biosynthesis Protein SpsA, Chain A"/>
    <property type="match status" value="1"/>
</dbReference>
<gene>
    <name evidence="4" type="ORF">ACFQY8_02940</name>
</gene>
<reference evidence="5" key="1">
    <citation type="journal article" date="2019" name="Int. J. Syst. Evol. Microbiol.">
        <title>The Global Catalogue of Microorganisms (GCM) 10K type strain sequencing project: providing services to taxonomists for standard genome sequencing and annotation.</title>
        <authorList>
            <consortium name="The Broad Institute Genomics Platform"/>
            <consortium name="The Broad Institute Genome Sequencing Center for Infectious Disease"/>
            <person name="Wu L."/>
            <person name="Ma J."/>
        </authorList>
    </citation>
    <scope>NUCLEOTIDE SEQUENCE [LARGE SCALE GENOMIC DNA]</scope>
    <source>
        <strain evidence="5">CCM 8604</strain>
    </source>
</reference>
<keyword evidence="2" id="KW-1133">Transmembrane helix</keyword>
<accession>A0ABW2Y7Y9</accession>
<proteinExistence type="inferred from homology"/>
<evidence type="ECO:0000259" key="3">
    <source>
        <dbReference type="Pfam" id="PF00535"/>
    </source>
</evidence>
<comment type="similarity">
    <text evidence="1">Belongs to the glycosyltransferase 2 family.</text>
</comment>
<evidence type="ECO:0000256" key="1">
    <source>
        <dbReference type="ARBA" id="ARBA00006739"/>
    </source>
</evidence>
<protein>
    <submittedName>
        <fullName evidence="4">Glycosyltransferase family 2 protein</fullName>
    </submittedName>
</protein>
<dbReference type="RefSeq" id="WP_377938421.1">
    <property type="nucleotide sequence ID" value="NZ_JBHTHQ010000013.1"/>
</dbReference>
<keyword evidence="5" id="KW-1185">Reference proteome</keyword>
<evidence type="ECO:0000313" key="5">
    <source>
        <dbReference type="Proteomes" id="UP001597036"/>
    </source>
</evidence>